<evidence type="ECO:0000313" key="2">
    <source>
        <dbReference type="Proteomes" id="UP001065047"/>
    </source>
</evidence>
<dbReference type="EMBL" id="BAPF01000050">
    <property type="protein sequence ID" value="GBQ84909.1"/>
    <property type="molecule type" value="Genomic_DNA"/>
</dbReference>
<dbReference type="Proteomes" id="UP001065047">
    <property type="component" value="Unassembled WGS sequence"/>
</dbReference>
<dbReference type="RefSeq" id="WP_156476893.1">
    <property type="nucleotide sequence ID" value="NZ_BAPF01000050.1"/>
</dbReference>
<gene>
    <name evidence="1" type="ORF">AA14337_2945</name>
</gene>
<evidence type="ECO:0000313" key="1">
    <source>
        <dbReference type="EMBL" id="GBQ84909.1"/>
    </source>
</evidence>
<proteinExistence type="predicted"/>
<protein>
    <submittedName>
        <fullName evidence="1">Uncharacterized protein</fullName>
    </submittedName>
</protein>
<organism evidence="1 2">
    <name type="scientific">Acetobacter malorum DSM 14337</name>
    <dbReference type="NCBI Taxonomy" id="1307910"/>
    <lineage>
        <taxon>Bacteria</taxon>
        <taxon>Pseudomonadati</taxon>
        <taxon>Pseudomonadota</taxon>
        <taxon>Alphaproteobacteria</taxon>
        <taxon>Acetobacterales</taxon>
        <taxon>Acetobacteraceae</taxon>
        <taxon>Acetobacter</taxon>
    </lineage>
</organism>
<keyword evidence="2" id="KW-1185">Reference proteome</keyword>
<dbReference type="GeneID" id="47230188"/>
<name>A0ABQ0PYQ1_9PROT</name>
<sequence>MTAPPSLVVFDEFGHYAREREDLKKKLLDIDGIPKSTFAVQRDGRVFVFGKLLQLVSHSRAANAAPDKDIRSIAKDLLPQAIISPSNAILEYGIVPVPYRINYGDPVANIGERCLVHAPFQARIPEIFPDAESMCPAMSAILLGGVWNEELPHSSERNQGFAGQKFNYRGQDLILLHPLGLEHLPPKPEIPSIPSSSRVNVSDGGELMQALTIAQQPELDRAVEFRSGYPPVGKTFFDKLRAIENDWLSETSGAIRAMFRADGSEDALAQKLTGHPEILERLNAEFSEGWNFDQDDAEDLRELRKSYPDLSALSDSAIYALYDQYQSSDRLVSRNWPTERDVRFFTYLAGRLSTRATRPGINIPGDDRSFGSIGRWASYGILCDMDLDSAMAFGCEVQHFDAALRRQASTIRSAMLHLASLAAEPAPELMVGMPVMTLSDILSIGRKGNIMESKTTPG</sequence>
<comment type="caution">
    <text evidence="1">The sequence shown here is derived from an EMBL/GenBank/DDBJ whole genome shotgun (WGS) entry which is preliminary data.</text>
</comment>
<reference evidence="1" key="1">
    <citation type="submission" date="2013-04" db="EMBL/GenBank/DDBJ databases">
        <title>The genome sequencing project of 58 acetic acid bacteria.</title>
        <authorList>
            <person name="Okamoto-Kainuma A."/>
            <person name="Ishikawa M."/>
            <person name="Umino S."/>
            <person name="Koizumi Y."/>
            <person name="Shiwa Y."/>
            <person name="Yoshikawa H."/>
            <person name="Matsutani M."/>
            <person name="Matsushita K."/>
        </authorList>
    </citation>
    <scope>NUCLEOTIDE SEQUENCE</scope>
    <source>
        <strain evidence="1">DSM 14337</strain>
    </source>
</reference>
<accession>A0ABQ0PYQ1</accession>